<dbReference type="Gene3D" id="1.10.167.10">
    <property type="entry name" value="Regulator of G-protein Signalling 4, domain 2"/>
    <property type="match status" value="1"/>
</dbReference>
<comment type="caution">
    <text evidence="3">The sequence shown here is derived from an EMBL/GenBank/DDBJ whole genome shotgun (WGS) entry which is preliminary data.</text>
</comment>
<protein>
    <submittedName>
        <fullName evidence="3">7902_t:CDS:1</fullName>
    </submittedName>
</protein>
<keyword evidence="4" id="KW-1185">Reference proteome</keyword>
<dbReference type="InterPro" id="IPR036305">
    <property type="entry name" value="RGS_sf"/>
</dbReference>
<dbReference type="OrthoDB" id="196547at2759"/>
<reference evidence="3" key="1">
    <citation type="submission" date="2021-06" db="EMBL/GenBank/DDBJ databases">
        <authorList>
            <person name="Kallberg Y."/>
            <person name="Tangrot J."/>
            <person name="Rosling A."/>
        </authorList>
    </citation>
    <scope>NUCLEOTIDE SEQUENCE</scope>
    <source>
        <strain evidence="3">BR232B</strain>
    </source>
</reference>
<evidence type="ECO:0000259" key="2">
    <source>
        <dbReference type="PROSITE" id="PS50132"/>
    </source>
</evidence>
<feature type="region of interest" description="Disordered" evidence="1">
    <location>
        <begin position="42"/>
        <end position="81"/>
    </location>
</feature>
<sequence length="472" mass="52697">MLKFGIKLLQDRKSREVKNGNAGTHSPLPAFEWQLVATPQTTGSGHLQLPDDAILGSSGKRRHSSVRCSSSPKRDTLASPESSRLRMIQIIHSEEARAKFRTYLVSQYCEENLDFYVQVMEYREIFEEVERSMLKGEERAMREKDMRREAISMASCIWNLYLNDEKASKPLNVPRELSNHCRRNVEEGNYTVDLFDKLQQHCFELMVQDSLPKFSRSSMCGDNSKSSNKNSLRASFSNIASIVSQSDLGIRTVNLLAHGRGIPEKRQLPPSPPSPSSQSSSQSSSSSYLSSSSVQSHQQGGISMASFSSLTRRMLSPRRDSVSSISSQASTIGATVSTNTSRNSSANNSPKLQGMPGCYPPPRVGCANILSERSDNNNDGFEREYDVYEVEAKDNDNQHLGGYYNEDRHNSPNVVCQKRMNNVHPAISELSVNLRRNMSAPNLHLNVVRPSWVHGGNLDRSFMDKSLPPTPS</sequence>
<name>A0A9N9GTA7_9GLOM</name>
<dbReference type="SMART" id="SM00315">
    <property type="entry name" value="RGS"/>
    <property type="match status" value="1"/>
</dbReference>
<dbReference type="InterPro" id="IPR016137">
    <property type="entry name" value="RGS"/>
</dbReference>
<proteinExistence type="predicted"/>
<dbReference type="PROSITE" id="PS50132">
    <property type="entry name" value="RGS"/>
    <property type="match status" value="1"/>
</dbReference>
<dbReference type="Proteomes" id="UP000789739">
    <property type="component" value="Unassembled WGS sequence"/>
</dbReference>
<feature type="compositionally biased region" description="Low complexity" evidence="1">
    <location>
        <begin position="322"/>
        <end position="349"/>
    </location>
</feature>
<feature type="compositionally biased region" description="Low complexity" evidence="1">
    <location>
        <begin position="276"/>
        <end position="299"/>
    </location>
</feature>
<feature type="domain" description="RGS" evidence="2">
    <location>
        <begin position="86"/>
        <end position="219"/>
    </location>
</feature>
<dbReference type="EMBL" id="CAJVPI010001840">
    <property type="protein sequence ID" value="CAG8628279.1"/>
    <property type="molecule type" value="Genomic_DNA"/>
</dbReference>
<gene>
    <name evidence="3" type="ORF">PBRASI_LOCUS9104</name>
</gene>
<organism evidence="3 4">
    <name type="scientific">Paraglomus brasilianum</name>
    <dbReference type="NCBI Taxonomy" id="144538"/>
    <lineage>
        <taxon>Eukaryota</taxon>
        <taxon>Fungi</taxon>
        <taxon>Fungi incertae sedis</taxon>
        <taxon>Mucoromycota</taxon>
        <taxon>Glomeromycotina</taxon>
        <taxon>Glomeromycetes</taxon>
        <taxon>Paraglomerales</taxon>
        <taxon>Paraglomeraceae</taxon>
        <taxon>Paraglomus</taxon>
    </lineage>
</organism>
<dbReference type="CDD" id="cd07440">
    <property type="entry name" value="RGS"/>
    <property type="match status" value="1"/>
</dbReference>
<feature type="region of interest" description="Disordered" evidence="1">
    <location>
        <begin position="318"/>
        <end position="356"/>
    </location>
</feature>
<dbReference type="SUPFAM" id="SSF48097">
    <property type="entry name" value="Regulator of G-protein signaling, RGS"/>
    <property type="match status" value="1"/>
</dbReference>
<accession>A0A9N9GTA7</accession>
<feature type="region of interest" description="Disordered" evidence="1">
    <location>
        <begin position="262"/>
        <end position="301"/>
    </location>
</feature>
<evidence type="ECO:0000313" key="4">
    <source>
        <dbReference type="Proteomes" id="UP000789739"/>
    </source>
</evidence>
<dbReference type="AlphaFoldDB" id="A0A9N9GTA7"/>
<dbReference type="InterPro" id="IPR044926">
    <property type="entry name" value="RGS_subdomain_2"/>
</dbReference>
<evidence type="ECO:0000313" key="3">
    <source>
        <dbReference type="EMBL" id="CAG8628279.1"/>
    </source>
</evidence>
<dbReference type="Pfam" id="PF00615">
    <property type="entry name" value="RGS"/>
    <property type="match status" value="1"/>
</dbReference>
<dbReference type="PANTHER" id="PTHR10845">
    <property type="entry name" value="REGULATOR OF G PROTEIN SIGNALING"/>
    <property type="match status" value="1"/>
</dbReference>
<dbReference type="PANTHER" id="PTHR10845:SF192">
    <property type="entry name" value="DOUBLE HIT, ISOFORM B"/>
    <property type="match status" value="1"/>
</dbReference>
<evidence type="ECO:0000256" key="1">
    <source>
        <dbReference type="SAM" id="MobiDB-lite"/>
    </source>
</evidence>